<dbReference type="PRINTS" id="PR00868">
    <property type="entry name" value="DNAPOLI"/>
</dbReference>
<dbReference type="SUPFAM" id="SSF56672">
    <property type="entry name" value="DNA/RNA polymerases"/>
    <property type="match status" value="1"/>
</dbReference>
<dbReference type="InterPro" id="IPR001098">
    <property type="entry name" value="DNA-dir_DNA_pol_A_palm_dom"/>
</dbReference>
<dbReference type="PROSITE" id="PS00447">
    <property type="entry name" value="DNA_POLYMERASE_A"/>
    <property type="match status" value="1"/>
</dbReference>
<evidence type="ECO:0000256" key="6">
    <source>
        <dbReference type="ARBA" id="ARBA00022763"/>
    </source>
</evidence>
<sequence length="349" mass="38420">HSLANRGIDLTTLQTYDLSISTYLVSMGQSKQDLAGVLSWYKLEDSSSPASSVHLLPDILSAEAEKLANIPRLADLIDLEQSLAKVVVQMERNGIRLDAKLAGKYTDELEKGLAALEKSIYADVGHEFNISSPKQVGEVLFVEKSLPSGKKTKSGSYSTDERILKGLVAADPVVEKILDYRELAKLLSTYLRPLPRSVNAGTGRVHGEFNQLGAVTGRFSSKNPNLQNIPLGEIAGVNMRDAFVCDPGHVLLAFDYSQQELRFLAELSGEENMQQAFQQNQDIHARTAAEIFEIPLAEVTGEQRKVGKTVNFGVVYGISAYGLSDRLKIDPRKAADFIDKYFARYPKVK</sequence>
<dbReference type="FunFam" id="1.20.1060.10:FF:000001">
    <property type="entry name" value="DNA polymerase I"/>
    <property type="match status" value="1"/>
</dbReference>
<comment type="caution">
    <text evidence="12">The sequence shown here is derived from an EMBL/GenBank/DDBJ whole genome shotgun (WGS) entry which is preliminary data.</text>
</comment>
<evidence type="ECO:0000256" key="4">
    <source>
        <dbReference type="ARBA" id="ARBA00022695"/>
    </source>
</evidence>
<evidence type="ECO:0000313" key="12">
    <source>
        <dbReference type="EMBL" id="MCA9379265.1"/>
    </source>
</evidence>
<feature type="domain" description="DNA-directed DNA polymerase family A palm" evidence="11">
    <location>
        <begin position="236"/>
        <end position="349"/>
    </location>
</feature>
<dbReference type="Gene3D" id="1.10.150.20">
    <property type="entry name" value="5' to 3' exonuclease, C-terminal subdomain"/>
    <property type="match status" value="1"/>
</dbReference>
<dbReference type="Gene3D" id="3.30.70.370">
    <property type="match status" value="1"/>
</dbReference>
<keyword evidence="3" id="KW-0808">Transferase</keyword>
<evidence type="ECO:0000256" key="3">
    <source>
        <dbReference type="ARBA" id="ARBA00022679"/>
    </source>
</evidence>
<keyword evidence="4" id="KW-0548">Nucleotidyltransferase</keyword>
<organism evidence="12 13">
    <name type="scientific">Candidatus Dojkabacteria bacterium</name>
    <dbReference type="NCBI Taxonomy" id="2099670"/>
    <lineage>
        <taxon>Bacteria</taxon>
        <taxon>Candidatus Dojkabacteria</taxon>
    </lineage>
</organism>
<dbReference type="PANTHER" id="PTHR10133:SF27">
    <property type="entry name" value="DNA POLYMERASE NU"/>
    <property type="match status" value="1"/>
</dbReference>
<dbReference type="Proteomes" id="UP000760819">
    <property type="component" value="Unassembled WGS sequence"/>
</dbReference>
<keyword evidence="8" id="KW-0238">DNA-binding</keyword>
<reference evidence="12" key="1">
    <citation type="submission" date="2020-04" db="EMBL/GenBank/DDBJ databases">
        <authorList>
            <person name="Zhang T."/>
        </authorList>
    </citation>
    <scope>NUCLEOTIDE SEQUENCE</scope>
    <source>
        <strain evidence="12">HKST-UBA12</strain>
    </source>
</reference>
<comment type="catalytic activity">
    <reaction evidence="10">
        <text>DNA(n) + a 2'-deoxyribonucleoside 5'-triphosphate = DNA(n+1) + diphosphate</text>
        <dbReference type="Rhea" id="RHEA:22508"/>
        <dbReference type="Rhea" id="RHEA-COMP:17339"/>
        <dbReference type="Rhea" id="RHEA-COMP:17340"/>
        <dbReference type="ChEBI" id="CHEBI:33019"/>
        <dbReference type="ChEBI" id="CHEBI:61560"/>
        <dbReference type="ChEBI" id="CHEBI:173112"/>
        <dbReference type="EC" id="2.7.7.7"/>
    </reaction>
</comment>
<evidence type="ECO:0000256" key="7">
    <source>
        <dbReference type="ARBA" id="ARBA00022932"/>
    </source>
</evidence>
<dbReference type="EC" id="2.7.7.7" evidence="2"/>
<keyword evidence="5" id="KW-0235">DNA replication</keyword>
<feature type="non-terminal residue" evidence="12">
    <location>
        <position position="1"/>
    </location>
</feature>
<dbReference type="EMBL" id="JAGQLI010000124">
    <property type="protein sequence ID" value="MCA9379265.1"/>
    <property type="molecule type" value="Genomic_DNA"/>
</dbReference>
<comment type="similarity">
    <text evidence="1">Belongs to the DNA polymerase type-A family.</text>
</comment>
<dbReference type="InterPro" id="IPR019760">
    <property type="entry name" value="DNA-dir_DNA_pol_A_CS"/>
</dbReference>
<reference evidence="12" key="2">
    <citation type="journal article" date="2021" name="Microbiome">
        <title>Successional dynamics and alternative stable states in a saline activated sludge microbial community over 9 years.</title>
        <authorList>
            <person name="Wang Y."/>
            <person name="Ye J."/>
            <person name="Ju F."/>
            <person name="Liu L."/>
            <person name="Boyd J.A."/>
            <person name="Deng Y."/>
            <person name="Parks D.H."/>
            <person name="Jiang X."/>
            <person name="Yin X."/>
            <person name="Woodcroft B.J."/>
            <person name="Tyson G.W."/>
            <person name="Hugenholtz P."/>
            <person name="Polz M.F."/>
            <person name="Zhang T."/>
        </authorList>
    </citation>
    <scope>NUCLEOTIDE SEQUENCE</scope>
    <source>
        <strain evidence="12">HKST-UBA12</strain>
    </source>
</reference>
<evidence type="ECO:0000256" key="9">
    <source>
        <dbReference type="ARBA" id="ARBA00023204"/>
    </source>
</evidence>
<evidence type="ECO:0000256" key="5">
    <source>
        <dbReference type="ARBA" id="ARBA00022705"/>
    </source>
</evidence>
<dbReference type="InterPro" id="IPR002298">
    <property type="entry name" value="DNA_polymerase_A"/>
</dbReference>
<accession>A0A955L0J7</accession>
<keyword evidence="7" id="KW-0239">DNA-directed DNA polymerase</keyword>
<evidence type="ECO:0000256" key="2">
    <source>
        <dbReference type="ARBA" id="ARBA00012417"/>
    </source>
</evidence>
<dbReference type="Pfam" id="PF00476">
    <property type="entry name" value="DNA_pol_A"/>
    <property type="match status" value="1"/>
</dbReference>
<dbReference type="InterPro" id="IPR043502">
    <property type="entry name" value="DNA/RNA_pol_sf"/>
</dbReference>
<dbReference type="PANTHER" id="PTHR10133">
    <property type="entry name" value="DNA POLYMERASE I"/>
    <property type="match status" value="1"/>
</dbReference>
<dbReference type="Gene3D" id="1.20.1060.10">
    <property type="entry name" value="Taq DNA Polymerase, Chain T, domain 4"/>
    <property type="match status" value="1"/>
</dbReference>
<evidence type="ECO:0000256" key="10">
    <source>
        <dbReference type="ARBA" id="ARBA00049244"/>
    </source>
</evidence>
<dbReference type="GO" id="GO:0006261">
    <property type="term" value="P:DNA-templated DNA replication"/>
    <property type="evidence" value="ECO:0007669"/>
    <property type="project" value="InterPro"/>
</dbReference>
<dbReference type="AlphaFoldDB" id="A0A955L0J7"/>
<evidence type="ECO:0000259" key="11">
    <source>
        <dbReference type="SMART" id="SM00482"/>
    </source>
</evidence>
<evidence type="ECO:0000256" key="1">
    <source>
        <dbReference type="ARBA" id="ARBA00007705"/>
    </source>
</evidence>
<dbReference type="GO" id="GO:0003887">
    <property type="term" value="F:DNA-directed DNA polymerase activity"/>
    <property type="evidence" value="ECO:0007669"/>
    <property type="project" value="UniProtKB-KW"/>
</dbReference>
<proteinExistence type="inferred from homology"/>
<evidence type="ECO:0000256" key="8">
    <source>
        <dbReference type="ARBA" id="ARBA00023125"/>
    </source>
</evidence>
<keyword evidence="6" id="KW-0227">DNA damage</keyword>
<name>A0A955L0J7_9BACT</name>
<gene>
    <name evidence="12" type="ORF">KC640_02450</name>
</gene>
<dbReference type="SMART" id="SM00482">
    <property type="entry name" value="POLAc"/>
    <property type="match status" value="1"/>
</dbReference>
<dbReference type="GO" id="GO:0006302">
    <property type="term" value="P:double-strand break repair"/>
    <property type="evidence" value="ECO:0007669"/>
    <property type="project" value="TreeGrafter"/>
</dbReference>
<evidence type="ECO:0000313" key="13">
    <source>
        <dbReference type="Proteomes" id="UP000760819"/>
    </source>
</evidence>
<dbReference type="GO" id="GO:0003677">
    <property type="term" value="F:DNA binding"/>
    <property type="evidence" value="ECO:0007669"/>
    <property type="project" value="UniProtKB-KW"/>
</dbReference>
<feature type="non-terminal residue" evidence="12">
    <location>
        <position position="349"/>
    </location>
</feature>
<keyword evidence="9" id="KW-0234">DNA repair</keyword>
<protein>
    <recommendedName>
        <fullName evidence="2">DNA-directed DNA polymerase</fullName>
        <ecNumber evidence="2">2.7.7.7</ecNumber>
    </recommendedName>
</protein>